<dbReference type="InterPro" id="IPR052574">
    <property type="entry name" value="CDIRP"/>
</dbReference>
<keyword evidence="2" id="KW-0677">Repeat</keyword>
<protein>
    <submittedName>
        <fullName evidence="4">Leucine-rich repeat domain-containing protein</fullName>
    </submittedName>
    <submittedName>
        <fullName evidence="5">Leucine-rich_repeat domain-containing protein</fullName>
    </submittedName>
</protein>
<comment type="caution">
    <text evidence="4">The sequence shown here is derived from an EMBL/GenBank/DDBJ whole genome shotgun (WGS) entry which is preliminary data.</text>
</comment>
<evidence type="ECO:0000313" key="4">
    <source>
        <dbReference type="EMBL" id="CAI9935282.1"/>
    </source>
</evidence>
<keyword evidence="3" id="KW-0175">Coiled coil</keyword>
<dbReference type="SUPFAM" id="SSF52058">
    <property type="entry name" value="L domain-like"/>
    <property type="match status" value="1"/>
</dbReference>
<evidence type="ECO:0000256" key="3">
    <source>
        <dbReference type="SAM" id="Coils"/>
    </source>
</evidence>
<dbReference type="AlphaFoldDB" id="A0AA86PGA3"/>
<dbReference type="EMBL" id="CAXDID020000499">
    <property type="protein sequence ID" value="CAL6097571.1"/>
    <property type="molecule type" value="Genomic_DNA"/>
</dbReference>
<dbReference type="Proteomes" id="UP001642409">
    <property type="component" value="Unassembled WGS sequence"/>
</dbReference>
<dbReference type="Gene3D" id="3.80.10.10">
    <property type="entry name" value="Ribonuclease Inhibitor"/>
    <property type="match status" value="1"/>
</dbReference>
<dbReference type="PANTHER" id="PTHR47566:SF1">
    <property type="entry name" value="PROTEIN NUD1"/>
    <property type="match status" value="1"/>
</dbReference>
<reference evidence="5 6" key="2">
    <citation type="submission" date="2024-07" db="EMBL/GenBank/DDBJ databases">
        <authorList>
            <person name="Akdeniz Z."/>
        </authorList>
    </citation>
    <scope>NUCLEOTIDE SEQUENCE [LARGE SCALE GENOMIC DNA]</scope>
</reference>
<proteinExistence type="predicted"/>
<dbReference type="EMBL" id="CATOUU010000600">
    <property type="protein sequence ID" value="CAI9935282.1"/>
    <property type="molecule type" value="Genomic_DNA"/>
</dbReference>
<organism evidence="4">
    <name type="scientific">Hexamita inflata</name>
    <dbReference type="NCBI Taxonomy" id="28002"/>
    <lineage>
        <taxon>Eukaryota</taxon>
        <taxon>Metamonada</taxon>
        <taxon>Diplomonadida</taxon>
        <taxon>Hexamitidae</taxon>
        <taxon>Hexamitinae</taxon>
        <taxon>Hexamita</taxon>
    </lineage>
</organism>
<reference evidence="4" key="1">
    <citation type="submission" date="2023-06" db="EMBL/GenBank/DDBJ databases">
        <authorList>
            <person name="Kurt Z."/>
        </authorList>
    </citation>
    <scope>NUCLEOTIDE SEQUENCE</scope>
</reference>
<sequence length="349" mass="40392">MKPNHKNKNDVKVNDKSNNSNLSEIILAQDQAMIQKYQSQIKNKLLTIKSNNSLKSLEFIKFLKINELKLQNCKNLIPKLENNTIKQLQITNCEILSVEDFYLKNLEVLEFSNNINQLESKNLLLELVKFQQLKVLQLYGWIIDISPISQMIGLTKLSLNSCELRNVDALKFLVSLEELSLFGNSGIDITSIQFLTKLTKLYLDSCGLVNLDALRPLSQLQFLTICSNNIIYIQPLQEINELNTLYAEYNKIIDIQYIEQHPYIKKYNLSKQKQPTDGELKQANVMRDVNNLVIELKQLQKKSNSLKTLSQNFMLNILESVQKQCDNHQQLFTQVAMLFQKLNESESMQ</sequence>
<feature type="coiled-coil region" evidence="3">
    <location>
        <begin position="282"/>
        <end position="309"/>
    </location>
</feature>
<keyword evidence="1" id="KW-0433">Leucine-rich repeat</keyword>
<name>A0AA86PGA3_9EUKA</name>
<dbReference type="InterPro" id="IPR032675">
    <property type="entry name" value="LRR_dom_sf"/>
</dbReference>
<evidence type="ECO:0000313" key="6">
    <source>
        <dbReference type="Proteomes" id="UP001642409"/>
    </source>
</evidence>
<keyword evidence="6" id="KW-1185">Reference proteome</keyword>
<dbReference type="PANTHER" id="PTHR47566">
    <property type="match status" value="1"/>
</dbReference>
<evidence type="ECO:0000313" key="5">
    <source>
        <dbReference type="EMBL" id="CAL6097571.1"/>
    </source>
</evidence>
<evidence type="ECO:0000256" key="1">
    <source>
        <dbReference type="ARBA" id="ARBA00022614"/>
    </source>
</evidence>
<dbReference type="GO" id="GO:0035591">
    <property type="term" value="F:signaling adaptor activity"/>
    <property type="evidence" value="ECO:0007669"/>
    <property type="project" value="TreeGrafter"/>
</dbReference>
<evidence type="ECO:0000256" key="2">
    <source>
        <dbReference type="ARBA" id="ARBA00022737"/>
    </source>
</evidence>
<gene>
    <name evidence="4" type="ORF">HINF_LOCUS22927</name>
    <name evidence="5" type="ORF">HINF_LOCUS69121</name>
</gene>
<accession>A0AA86PGA3</accession>